<evidence type="ECO:0000313" key="1">
    <source>
        <dbReference type="EMBL" id="RDU68267.1"/>
    </source>
</evidence>
<evidence type="ECO:0000313" key="2">
    <source>
        <dbReference type="Proteomes" id="UP000256514"/>
    </source>
</evidence>
<name>A0A3D8ISJ9_9HELI</name>
<dbReference type="EMBL" id="NXLT01000001">
    <property type="protein sequence ID" value="RDU68267.1"/>
    <property type="molecule type" value="Genomic_DNA"/>
</dbReference>
<comment type="caution">
    <text evidence="1">The sequence shown here is derived from an EMBL/GenBank/DDBJ whole genome shotgun (WGS) entry which is preliminary data.</text>
</comment>
<dbReference type="Gene3D" id="3.60.21.10">
    <property type="match status" value="1"/>
</dbReference>
<organism evidence="1 2">
    <name type="scientific">Helicobacter equorum</name>
    <dbReference type="NCBI Taxonomy" id="361872"/>
    <lineage>
        <taxon>Bacteria</taxon>
        <taxon>Pseudomonadati</taxon>
        <taxon>Campylobacterota</taxon>
        <taxon>Epsilonproteobacteria</taxon>
        <taxon>Campylobacterales</taxon>
        <taxon>Helicobacteraceae</taxon>
        <taxon>Helicobacter</taxon>
    </lineage>
</organism>
<accession>A0A3D8ISJ9</accession>
<proteinExistence type="predicted"/>
<dbReference type="InterPro" id="IPR029052">
    <property type="entry name" value="Metallo-depent_PP-like"/>
</dbReference>
<reference evidence="1 2" key="1">
    <citation type="submission" date="2018-04" db="EMBL/GenBank/DDBJ databases">
        <title>Novel Campyloabacter and Helicobacter Species and Strains.</title>
        <authorList>
            <person name="Mannion A.J."/>
            <person name="Shen Z."/>
            <person name="Fox J.G."/>
        </authorList>
    </citation>
    <scope>NUCLEOTIDE SEQUENCE [LARGE SCALE GENOMIC DNA]</scope>
    <source>
        <strain evidence="1 2">MIT 12-6600</strain>
    </source>
</reference>
<evidence type="ECO:0008006" key="3">
    <source>
        <dbReference type="Google" id="ProtNLM"/>
    </source>
</evidence>
<keyword evidence="2" id="KW-1185">Reference proteome</keyword>
<gene>
    <name evidence="1" type="ORF">CQA54_00145</name>
</gene>
<dbReference type="AlphaFoldDB" id="A0A3D8ISJ9"/>
<dbReference type="Proteomes" id="UP000256514">
    <property type="component" value="Unassembled WGS sequence"/>
</dbReference>
<protein>
    <recommendedName>
        <fullName evidence="3">Calcineurin-like phosphoesterase domain-containing protein</fullName>
    </recommendedName>
</protein>
<sequence>MSYFISKDTFLISDSHFGHQGALLKEPIRLKTALSHGFDNFDAFSMAMWNKTLSPKDRIWHLGDLYFSNGYKILKKLNGTKLLIVGNNDIGKYEYVQNLKSWSVCKKLRLQIPQSRLIKDHLKQKFGKESLKNLYLNAVVCDIEDERIMFSHFPVFNRKVRDRFTKARDILDETYKLAQCSLNIHGHLHSKESGNDFCINVSCEKLGFIPRKLGEILESHKKKRSFYA</sequence>
<dbReference type="RefSeq" id="WP_115570231.1">
    <property type="nucleotide sequence ID" value="NZ_NXLT01000001.1"/>
</dbReference>
<dbReference type="SUPFAM" id="SSF56300">
    <property type="entry name" value="Metallo-dependent phosphatases"/>
    <property type="match status" value="1"/>
</dbReference>
<dbReference type="OrthoDB" id="5380073at2"/>